<dbReference type="EMBL" id="FOEI01000001">
    <property type="protein sequence ID" value="SEP56907.1"/>
    <property type="molecule type" value="Genomic_DNA"/>
</dbReference>
<dbReference type="OrthoDB" id="1286826at2"/>
<evidence type="ECO:0000313" key="4">
    <source>
        <dbReference type="Proteomes" id="UP000198648"/>
    </source>
</evidence>
<dbReference type="SUPFAM" id="SSF53383">
    <property type="entry name" value="PLP-dependent transferases"/>
    <property type="match status" value="1"/>
</dbReference>
<dbReference type="CDD" id="cd02518">
    <property type="entry name" value="GT2_SpsF"/>
    <property type="match status" value="1"/>
</dbReference>
<dbReference type="GO" id="GO:0008483">
    <property type="term" value="F:transaminase activity"/>
    <property type="evidence" value="ECO:0007669"/>
    <property type="project" value="InterPro"/>
</dbReference>
<sequence length="697" mass="78743">MVKIVGITQARIGSSRLPKKVLLEIKNKTLLDYHLTRIKQSKRVDNWIVATTNETESDLICTIAESQNLKSYKGSLNDVLDRFYQAVKNENADYVVRVTSDCPLIDANLIDETVQFCVDNNLEYFSNVFEDKYPDGLDVEVFQFKALEEAWQSATLQADREHVTPYIRRKVDLSQYKNETIDAKYSSVRITVDEEVDFKVIQHLVENLGENEDWKTYADYILNNIEIKKINDSIIRNQGYMKSKFEEIKLRTITNFKASDEYRAKIHDLIPGGCHTYSKGDDQFPILSPAAIVKGKGSHIWDVDGNEFLDCSMGLTSVSLGHAYEPIINAVKVELDNGVNFQRPSYLEKEVAEKFLSIVPGHDMIKFSKNGSIVTTAAVKLARAYTGRKLVAFPGDHPFYSYDDWFIGKTACNKGVPEEISELSVTFKGCNIQSLKDLFEKYPNQIACVITEPEKNQCSNCTCEYSNKEFLEQAIELCHANGALFIADEMVTGFKTEFPGTITKYGIVPDMATWGKGIANGFSFCALTGKKEIMELGGINREGEEKVFLISTTHGGETHGLTAAIATIDEYKNKNVIAHTHTIGKKLIDLCNQLINENNLTDNIEIMPSIWMPVFVFKDNNKVACQGFRTLFLQEMIQRGVLFQGAFVPCFSHTEEDVYYFAKAFSESLEVYKNALENGYSNYLVGNPAKAVFRKFL</sequence>
<dbReference type="NCBIfam" id="NF004856">
    <property type="entry name" value="PRK06209.1"/>
    <property type="match status" value="1"/>
</dbReference>
<dbReference type="Gene3D" id="3.40.640.10">
    <property type="entry name" value="Type I PLP-dependent aspartate aminotransferase-like (Major domain)"/>
    <property type="match status" value="1"/>
</dbReference>
<dbReference type="InterPro" id="IPR015421">
    <property type="entry name" value="PyrdxlP-dep_Trfase_major"/>
</dbReference>
<evidence type="ECO:0000256" key="1">
    <source>
        <dbReference type="ARBA" id="ARBA00001933"/>
    </source>
</evidence>
<dbReference type="RefSeq" id="WP_091464316.1">
    <property type="nucleotide sequence ID" value="NZ_FOEI01000001.1"/>
</dbReference>
<dbReference type="Pfam" id="PF00202">
    <property type="entry name" value="Aminotran_3"/>
    <property type="match status" value="1"/>
</dbReference>
<comment type="cofactor">
    <cofactor evidence="1">
        <name>pyridoxal 5'-phosphate</name>
        <dbReference type="ChEBI" id="CHEBI:597326"/>
    </cofactor>
</comment>
<dbReference type="InterPro" id="IPR015422">
    <property type="entry name" value="PyrdxlP-dep_Trfase_small"/>
</dbReference>
<keyword evidence="4" id="KW-1185">Reference proteome</keyword>
<dbReference type="SUPFAM" id="SSF53448">
    <property type="entry name" value="Nucleotide-diphospho-sugar transferases"/>
    <property type="match status" value="1"/>
</dbReference>
<name>A0A1H8YXZ7_9FLAO</name>
<dbReference type="Proteomes" id="UP000198648">
    <property type="component" value="Unassembled WGS sequence"/>
</dbReference>
<keyword evidence="2" id="KW-0663">Pyridoxal phosphate</keyword>
<reference evidence="3 4" key="1">
    <citation type="submission" date="2016-10" db="EMBL/GenBank/DDBJ databases">
        <authorList>
            <person name="de Groot N.N."/>
        </authorList>
    </citation>
    <scope>NUCLEOTIDE SEQUENCE [LARGE SCALE GENOMIC DNA]</scope>
    <source>
        <strain evidence="3 4">DSM 27078</strain>
    </source>
</reference>
<protein>
    <submittedName>
        <fullName evidence="3">Spore coat polysaccharide biosynthesis protein SpsF</fullName>
    </submittedName>
</protein>
<dbReference type="Pfam" id="PF02348">
    <property type="entry name" value="CTP_transf_3"/>
    <property type="match status" value="1"/>
</dbReference>
<proteinExistence type="predicted"/>
<evidence type="ECO:0000256" key="2">
    <source>
        <dbReference type="ARBA" id="ARBA00022898"/>
    </source>
</evidence>
<dbReference type="InterPro" id="IPR003329">
    <property type="entry name" value="Cytidylyl_trans"/>
</dbReference>
<dbReference type="STRING" id="1299341.SAMN05444005_101342"/>
<dbReference type="InterPro" id="IPR005814">
    <property type="entry name" value="Aminotrans_3"/>
</dbReference>
<dbReference type="InterPro" id="IPR015424">
    <property type="entry name" value="PyrdxlP-dep_Trfase"/>
</dbReference>
<organism evidence="3 4">
    <name type="scientific">Flavobacterium urocaniciphilum</name>
    <dbReference type="NCBI Taxonomy" id="1299341"/>
    <lineage>
        <taxon>Bacteria</taxon>
        <taxon>Pseudomonadati</taxon>
        <taxon>Bacteroidota</taxon>
        <taxon>Flavobacteriia</taxon>
        <taxon>Flavobacteriales</taxon>
        <taxon>Flavobacteriaceae</taxon>
        <taxon>Flavobacterium</taxon>
    </lineage>
</organism>
<dbReference type="AlphaFoldDB" id="A0A1H8YXZ7"/>
<dbReference type="InterPro" id="IPR029044">
    <property type="entry name" value="Nucleotide-diphossugar_trans"/>
</dbReference>
<dbReference type="PANTHER" id="PTHR43713:SF3">
    <property type="entry name" value="GLUTAMATE-1-SEMIALDEHYDE 2,1-AMINOMUTASE 1, CHLOROPLASTIC-RELATED"/>
    <property type="match status" value="1"/>
</dbReference>
<dbReference type="GO" id="GO:0030170">
    <property type="term" value="F:pyridoxal phosphate binding"/>
    <property type="evidence" value="ECO:0007669"/>
    <property type="project" value="InterPro"/>
</dbReference>
<dbReference type="Gene3D" id="3.90.1150.10">
    <property type="entry name" value="Aspartate Aminotransferase, domain 1"/>
    <property type="match status" value="1"/>
</dbReference>
<dbReference type="Gene3D" id="3.90.550.10">
    <property type="entry name" value="Spore Coat Polysaccharide Biosynthesis Protein SpsA, Chain A"/>
    <property type="match status" value="1"/>
</dbReference>
<accession>A0A1H8YXZ7</accession>
<evidence type="ECO:0000313" key="3">
    <source>
        <dbReference type="EMBL" id="SEP56907.1"/>
    </source>
</evidence>
<dbReference type="PANTHER" id="PTHR43713">
    <property type="entry name" value="GLUTAMATE-1-SEMIALDEHYDE 2,1-AMINOMUTASE"/>
    <property type="match status" value="1"/>
</dbReference>
<gene>
    <name evidence="3" type="ORF">SAMN05444005_101342</name>
</gene>